<name>A0A6J5G2I7_9BURK</name>
<feature type="domain" description="HTH gntR-type" evidence="7">
    <location>
        <begin position="20"/>
        <end position="88"/>
    </location>
</feature>
<dbReference type="CDD" id="cd07377">
    <property type="entry name" value="WHTH_GntR"/>
    <property type="match status" value="1"/>
</dbReference>
<dbReference type="GO" id="GO:0030170">
    <property type="term" value="F:pyridoxal phosphate binding"/>
    <property type="evidence" value="ECO:0007669"/>
    <property type="project" value="InterPro"/>
</dbReference>
<dbReference type="GO" id="GO:0004400">
    <property type="term" value="F:histidinol-phosphate transaminase activity"/>
    <property type="evidence" value="ECO:0007669"/>
    <property type="project" value="UniProtKB-EC"/>
</dbReference>
<dbReference type="GO" id="GO:0003700">
    <property type="term" value="F:DNA-binding transcription factor activity"/>
    <property type="evidence" value="ECO:0007669"/>
    <property type="project" value="InterPro"/>
</dbReference>
<dbReference type="PANTHER" id="PTHR46577:SF1">
    <property type="entry name" value="HTH-TYPE TRANSCRIPTIONAL REGULATORY PROTEIN GABR"/>
    <property type="match status" value="1"/>
</dbReference>
<keyword evidence="5" id="KW-0804">Transcription</keyword>
<evidence type="ECO:0000313" key="9">
    <source>
        <dbReference type="Proteomes" id="UP000494119"/>
    </source>
</evidence>
<dbReference type="Pfam" id="PF00392">
    <property type="entry name" value="GntR"/>
    <property type="match status" value="1"/>
</dbReference>
<proteinExistence type="inferred from homology"/>
<dbReference type="PANTHER" id="PTHR46577">
    <property type="entry name" value="HTH-TYPE TRANSCRIPTIONAL REGULATORY PROTEIN GABR"/>
    <property type="match status" value="1"/>
</dbReference>
<dbReference type="SMART" id="SM00345">
    <property type="entry name" value="HTH_GNTR"/>
    <property type="match status" value="1"/>
</dbReference>
<dbReference type="Gene3D" id="1.10.10.10">
    <property type="entry name" value="Winged helix-like DNA-binding domain superfamily/Winged helix DNA-binding domain"/>
    <property type="match status" value="1"/>
</dbReference>
<dbReference type="SUPFAM" id="SSF53383">
    <property type="entry name" value="PLP-dependent transferases"/>
    <property type="match status" value="1"/>
</dbReference>
<dbReference type="CDD" id="cd00609">
    <property type="entry name" value="AAT_like"/>
    <property type="match status" value="1"/>
</dbReference>
<evidence type="ECO:0000256" key="3">
    <source>
        <dbReference type="ARBA" id="ARBA00023015"/>
    </source>
</evidence>
<dbReference type="Proteomes" id="UP000494119">
    <property type="component" value="Unassembled WGS sequence"/>
</dbReference>
<dbReference type="InterPro" id="IPR036388">
    <property type="entry name" value="WH-like_DNA-bd_sf"/>
</dbReference>
<evidence type="ECO:0000259" key="7">
    <source>
        <dbReference type="PROSITE" id="PS50949"/>
    </source>
</evidence>
<evidence type="ECO:0000256" key="6">
    <source>
        <dbReference type="SAM" id="MobiDB-lite"/>
    </source>
</evidence>
<accession>A0A6J5G2I7</accession>
<dbReference type="InterPro" id="IPR015424">
    <property type="entry name" value="PyrdxlP-dep_Trfase"/>
</dbReference>
<dbReference type="EMBL" id="CADIKL010000014">
    <property type="protein sequence ID" value="CAB3791072.1"/>
    <property type="molecule type" value="Genomic_DNA"/>
</dbReference>
<gene>
    <name evidence="8" type="primary">hisC_5</name>
    <name evidence="8" type="ORF">LMG28688_03229</name>
</gene>
<feature type="region of interest" description="Disordered" evidence="6">
    <location>
        <begin position="140"/>
        <end position="174"/>
    </location>
</feature>
<dbReference type="InterPro" id="IPR036390">
    <property type="entry name" value="WH_DNA-bd_sf"/>
</dbReference>
<reference evidence="8 9" key="1">
    <citation type="submission" date="2020-04" db="EMBL/GenBank/DDBJ databases">
        <authorList>
            <person name="De Canck E."/>
        </authorList>
    </citation>
    <scope>NUCLEOTIDE SEQUENCE [LARGE SCALE GENOMIC DNA]</scope>
    <source>
        <strain evidence="8 9">LMG 28688</strain>
    </source>
</reference>
<dbReference type="SUPFAM" id="SSF46785">
    <property type="entry name" value="Winged helix' DNA-binding domain"/>
    <property type="match status" value="1"/>
</dbReference>
<keyword evidence="4" id="KW-0238">DNA-binding</keyword>
<keyword evidence="8" id="KW-0032">Aminotransferase</keyword>
<dbReference type="RefSeq" id="WP_175195400.1">
    <property type="nucleotide sequence ID" value="NZ_CADIKL010000014.1"/>
</dbReference>
<dbReference type="EC" id="2.6.1.9" evidence="8"/>
<dbReference type="Pfam" id="PF00155">
    <property type="entry name" value="Aminotran_1_2"/>
    <property type="match status" value="1"/>
</dbReference>
<evidence type="ECO:0000256" key="4">
    <source>
        <dbReference type="ARBA" id="ARBA00023125"/>
    </source>
</evidence>
<dbReference type="PROSITE" id="PS50949">
    <property type="entry name" value="HTH_GNTR"/>
    <property type="match status" value="1"/>
</dbReference>
<dbReference type="Gene3D" id="3.40.640.10">
    <property type="entry name" value="Type I PLP-dependent aspartate aminotransferase-like (Major domain)"/>
    <property type="match status" value="1"/>
</dbReference>
<keyword evidence="9" id="KW-1185">Reference proteome</keyword>
<evidence type="ECO:0000256" key="5">
    <source>
        <dbReference type="ARBA" id="ARBA00023163"/>
    </source>
</evidence>
<keyword evidence="2" id="KW-0663">Pyridoxal phosphate</keyword>
<protein>
    <submittedName>
        <fullName evidence="8">Histidinol-phosphate aminotransferase</fullName>
        <ecNumber evidence="8">2.6.1.9</ecNumber>
    </submittedName>
</protein>
<dbReference type="AlphaFoldDB" id="A0A6J5G2I7"/>
<evidence type="ECO:0000313" key="8">
    <source>
        <dbReference type="EMBL" id="CAB3791072.1"/>
    </source>
</evidence>
<dbReference type="GO" id="GO:0003677">
    <property type="term" value="F:DNA binding"/>
    <property type="evidence" value="ECO:0007669"/>
    <property type="project" value="UniProtKB-KW"/>
</dbReference>
<sequence>MRASVLSDWLAQRLERGSGQPVYRQLHRLLQQAILSRELPAGARVPSSRLLAAELGIARNTVTQVYEQLVLEGYVTSATGRGTFVADTSPDEIVGAAEIGSLQASKNVAGLGSAPYFGPARRVGDSGAIATNSLAGRASASLSGAPGVPGAPSAPAAQKATAPDHRADILTGPAPLTTQAQRTAARALSTRGARLIAGAGVSKRQGGAFMPGVPDVSRFPARIWTRLHNKYWRSLRPDLLTYAPGGGLALLRHVLADYLRTSRSVRCSPEQIIITTGIHQSVDLAVRLLSDPGDTIWTEDPCYWGVRSVMQVSGLKPRPIAVDSEGINPSPDDFAAAPPKLILVTPSHQYPLGMVMSLARRRMLLEYARQHQCWIIEDDYDSEFRYGSRPLASLQGLDTAGQVIYVGSFGKTLFPGLRVGYLVAPEPLAESFATASAELYREGQLLQQAVLAEFIAEGHFTSHIRKMRALYGQRRQVLLDAVARRYGDALPAMGGDAGLHVVMQLPEGSDDRSVAEAALARNIVVRPLSGYYSARERAASGLLVGYACVPDEEIAPAFDTLAEAIDTSLPVFG</sequence>
<comment type="similarity">
    <text evidence="1">In the C-terminal section; belongs to the class-I pyridoxal-phosphate-dependent aminotransferase family.</text>
</comment>
<dbReference type="InterPro" id="IPR051446">
    <property type="entry name" value="HTH_trans_reg/aminotransferase"/>
</dbReference>
<keyword evidence="3" id="KW-0805">Transcription regulation</keyword>
<keyword evidence="8" id="KW-0808">Transferase</keyword>
<feature type="compositionally biased region" description="Low complexity" evidence="6">
    <location>
        <begin position="140"/>
        <end position="161"/>
    </location>
</feature>
<dbReference type="InterPro" id="IPR000524">
    <property type="entry name" value="Tscrpt_reg_HTH_GntR"/>
</dbReference>
<dbReference type="InterPro" id="IPR004839">
    <property type="entry name" value="Aminotransferase_I/II_large"/>
</dbReference>
<organism evidence="8 9">
    <name type="scientific">Paraburkholderia caffeinitolerans</name>
    <dbReference type="NCBI Taxonomy" id="1723730"/>
    <lineage>
        <taxon>Bacteria</taxon>
        <taxon>Pseudomonadati</taxon>
        <taxon>Pseudomonadota</taxon>
        <taxon>Betaproteobacteria</taxon>
        <taxon>Burkholderiales</taxon>
        <taxon>Burkholderiaceae</taxon>
        <taxon>Paraburkholderia</taxon>
    </lineage>
</organism>
<dbReference type="PRINTS" id="PR00035">
    <property type="entry name" value="HTHGNTR"/>
</dbReference>
<evidence type="ECO:0000256" key="2">
    <source>
        <dbReference type="ARBA" id="ARBA00022898"/>
    </source>
</evidence>
<evidence type="ECO:0000256" key="1">
    <source>
        <dbReference type="ARBA" id="ARBA00005384"/>
    </source>
</evidence>
<dbReference type="InterPro" id="IPR015421">
    <property type="entry name" value="PyrdxlP-dep_Trfase_major"/>
</dbReference>